<feature type="transmembrane region" description="Helical" evidence="2">
    <location>
        <begin position="163"/>
        <end position="187"/>
    </location>
</feature>
<evidence type="ECO:0000313" key="3">
    <source>
        <dbReference type="EMBL" id="BCB89062.1"/>
    </source>
</evidence>
<keyword evidence="2" id="KW-0472">Membrane</keyword>
<protein>
    <recommendedName>
        <fullName evidence="5">ESX-1 secretion-associated protein EspA/EspE-like domain-containing protein</fullName>
    </recommendedName>
</protein>
<gene>
    <name evidence="3" type="ORF">Psuf_063750</name>
</gene>
<evidence type="ECO:0000256" key="1">
    <source>
        <dbReference type="SAM" id="MobiDB-lite"/>
    </source>
</evidence>
<reference evidence="3 4" key="1">
    <citation type="submission" date="2020-03" db="EMBL/GenBank/DDBJ databases">
        <title>Whole genome shotgun sequence of Phytohabitans suffuscus NBRC 105367.</title>
        <authorList>
            <person name="Komaki H."/>
            <person name="Tamura T."/>
        </authorList>
    </citation>
    <scope>NUCLEOTIDE SEQUENCE [LARGE SCALE GENOMIC DNA]</scope>
    <source>
        <strain evidence="3 4">NBRC 105367</strain>
    </source>
</reference>
<dbReference type="AlphaFoldDB" id="A0A6F8YSI1"/>
<dbReference type="KEGG" id="psuu:Psuf_063750"/>
<feature type="transmembrane region" description="Helical" evidence="2">
    <location>
        <begin position="193"/>
        <end position="223"/>
    </location>
</feature>
<proteinExistence type="predicted"/>
<dbReference type="EMBL" id="AP022871">
    <property type="protein sequence ID" value="BCB89062.1"/>
    <property type="molecule type" value="Genomic_DNA"/>
</dbReference>
<evidence type="ECO:0000313" key="4">
    <source>
        <dbReference type="Proteomes" id="UP000503011"/>
    </source>
</evidence>
<feature type="compositionally biased region" description="Polar residues" evidence="1">
    <location>
        <begin position="259"/>
        <end position="270"/>
    </location>
</feature>
<feature type="region of interest" description="Disordered" evidence="1">
    <location>
        <begin position="241"/>
        <end position="270"/>
    </location>
</feature>
<organism evidence="3 4">
    <name type="scientific">Phytohabitans suffuscus</name>
    <dbReference type="NCBI Taxonomy" id="624315"/>
    <lineage>
        <taxon>Bacteria</taxon>
        <taxon>Bacillati</taxon>
        <taxon>Actinomycetota</taxon>
        <taxon>Actinomycetes</taxon>
        <taxon>Micromonosporales</taxon>
        <taxon>Micromonosporaceae</taxon>
    </lineage>
</organism>
<sequence>MTAPAPFPLPIDAAGFDALVERVHRLLRRIGETADRLVDDALRVARRLPGFLAERVVRLVEEFAEVVRRLQGLVGRLVAPAGNPVRVWETGRQWVVDFAGPLSGHASKIDPDHLAAGYEWEGRAADAYLAATARQRAALSALLSIGGDVDTALARLAIGICGLWAAVAAALCSALIQLIGAAVAAASGVGTPAALILATTSMATACAAVAGGAAALAALVEWVSDAITTIRHRLADHEEFPDGAWPAPASGRFDDGSMTDGSPSGWTLDR</sequence>
<keyword evidence="2" id="KW-1133">Transmembrane helix</keyword>
<name>A0A6F8YSI1_9ACTN</name>
<accession>A0A6F8YSI1</accession>
<dbReference type="RefSeq" id="WP_173160848.1">
    <property type="nucleotide sequence ID" value="NZ_AP022871.1"/>
</dbReference>
<evidence type="ECO:0008006" key="5">
    <source>
        <dbReference type="Google" id="ProtNLM"/>
    </source>
</evidence>
<keyword evidence="2" id="KW-0812">Transmembrane</keyword>
<evidence type="ECO:0000256" key="2">
    <source>
        <dbReference type="SAM" id="Phobius"/>
    </source>
</evidence>
<dbReference type="Proteomes" id="UP000503011">
    <property type="component" value="Chromosome"/>
</dbReference>
<keyword evidence="4" id="KW-1185">Reference proteome</keyword>
<reference evidence="3 4" key="2">
    <citation type="submission" date="2020-03" db="EMBL/GenBank/DDBJ databases">
        <authorList>
            <person name="Ichikawa N."/>
            <person name="Kimura A."/>
            <person name="Kitahashi Y."/>
            <person name="Uohara A."/>
        </authorList>
    </citation>
    <scope>NUCLEOTIDE SEQUENCE [LARGE SCALE GENOMIC DNA]</scope>
    <source>
        <strain evidence="3 4">NBRC 105367</strain>
    </source>
</reference>